<feature type="region of interest" description="Disordered" evidence="3">
    <location>
        <begin position="315"/>
        <end position="384"/>
    </location>
</feature>
<dbReference type="EMBL" id="JACIJI010000005">
    <property type="protein sequence ID" value="MBB5719662.1"/>
    <property type="molecule type" value="Genomic_DNA"/>
</dbReference>
<reference evidence="4 5" key="1">
    <citation type="submission" date="2020-08" db="EMBL/GenBank/DDBJ databases">
        <title>Genomic Encyclopedia of Type Strains, Phase IV (KMG-IV): sequencing the most valuable type-strain genomes for metagenomic binning, comparative biology and taxonomic classification.</title>
        <authorList>
            <person name="Goeker M."/>
        </authorList>
    </citation>
    <scope>NUCLEOTIDE SEQUENCE [LARGE SCALE GENOMIC DNA]</scope>
    <source>
        <strain evidence="4 5">DSM 27203</strain>
    </source>
</reference>
<proteinExistence type="inferred from homology"/>
<keyword evidence="2" id="KW-0732">Signal</keyword>
<dbReference type="AlphaFoldDB" id="A0A840Z1V1"/>
<feature type="compositionally biased region" description="Low complexity" evidence="3">
    <location>
        <begin position="324"/>
        <end position="336"/>
    </location>
</feature>
<dbReference type="PRINTS" id="PR01805">
    <property type="entry name" value="VACJLIPOPROT"/>
</dbReference>
<dbReference type="InterPro" id="IPR007428">
    <property type="entry name" value="MlaA"/>
</dbReference>
<organism evidence="4 5">
    <name type="scientific">Stakelama sediminis</name>
    <dbReference type="NCBI Taxonomy" id="463200"/>
    <lineage>
        <taxon>Bacteria</taxon>
        <taxon>Pseudomonadati</taxon>
        <taxon>Pseudomonadota</taxon>
        <taxon>Alphaproteobacteria</taxon>
        <taxon>Sphingomonadales</taxon>
        <taxon>Sphingomonadaceae</taxon>
        <taxon>Stakelama</taxon>
    </lineage>
</organism>
<name>A0A840Z1V1_9SPHN</name>
<dbReference type="GO" id="GO:0120010">
    <property type="term" value="P:intermembrane phospholipid transfer"/>
    <property type="evidence" value="ECO:0007669"/>
    <property type="project" value="TreeGrafter"/>
</dbReference>
<keyword evidence="4" id="KW-0449">Lipoprotein</keyword>
<comment type="similarity">
    <text evidence="1">Belongs to the MlaA family.</text>
</comment>
<dbReference type="PANTHER" id="PTHR30035:SF3">
    <property type="entry name" value="INTERMEMBRANE PHOSPHOLIPID TRANSPORT SYSTEM LIPOPROTEIN MLAA"/>
    <property type="match status" value="1"/>
</dbReference>
<evidence type="ECO:0000313" key="4">
    <source>
        <dbReference type="EMBL" id="MBB5719662.1"/>
    </source>
</evidence>
<dbReference type="Proteomes" id="UP000554342">
    <property type="component" value="Unassembled WGS sequence"/>
</dbReference>
<dbReference type="Pfam" id="PF04333">
    <property type="entry name" value="MlaA"/>
    <property type="match status" value="1"/>
</dbReference>
<evidence type="ECO:0000256" key="3">
    <source>
        <dbReference type="SAM" id="MobiDB-lite"/>
    </source>
</evidence>
<gene>
    <name evidence="4" type="ORF">FHR23_002610</name>
</gene>
<evidence type="ECO:0000256" key="2">
    <source>
        <dbReference type="ARBA" id="ARBA00022729"/>
    </source>
</evidence>
<evidence type="ECO:0000256" key="1">
    <source>
        <dbReference type="ARBA" id="ARBA00010634"/>
    </source>
</evidence>
<evidence type="ECO:0000313" key="5">
    <source>
        <dbReference type="Proteomes" id="UP000554342"/>
    </source>
</evidence>
<comment type="caution">
    <text evidence="4">The sequence shown here is derived from an EMBL/GenBank/DDBJ whole genome shotgun (WGS) entry which is preliminary data.</text>
</comment>
<sequence length="384" mass="40092">MTPLLLALPVAAADPVALDTAAASLPQQPVVMRGLPPALRPGAFDTASSGAADAPIIVTASVSPMPLAQSRAAVDPPPVTMALAATVPVRFAPQAADSDHIVVTAAVPGQNDPLEGFNRTMFGIQMGLDKVLIRPLAMAYKTVVPKPVRSGLRNFFRNLTEPLAFLNDLLQLRFKRAAETFGRFAINTVLGIGGFLDVATPEGVPHHDNSFGDTLAYYGIGPGPYLFLPFVGPTTLRDLLSSPADGAVLPVLIGTPFDRAEYQIPKAVITGLDQRAESDADLKALYRSAVDPYATLRSVYLQNRAAEVAALKEHDAAKPAATQDDPLADPLSDPSAGSSGDPLTDPLTDPAASGKAKTMPTPANDPLTDPLQDPAATAPSSSRD</sequence>
<dbReference type="GO" id="GO:0016020">
    <property type="term" value="C:membrane"/>
    <property type="evidence" value="ECO:0007669"/>
    <property type="project" value="InterPro"/>
</dbReference>
<dbReference type="PANTHER" id="PTHR30035">
    <property type="entry name" value="LIPOPROTEIN VACJ-RELATED"/>
    <property type="match status" value="1"/>
</dbReference>
<keyword evidence="5" id="KW-1185">Reference proteome</keyword>
<protein>
    <submittedName>
        <fullName evidence="4">Phospholipid-binding lipoprotein MlaA</fullName>
    </submittedName>
</protein>
<accession>A0A840Z1V1</accession>
<dbReference type="RefSeq" id="WP_246359879.1">
    <property type="nucleotide sequence ID" value="NZ_BAABIF010000030.1"/>
</dbReference>